<accession>A0ACB8Y4L4</accession>
<gene>
    <name evidence="1" type="ORF">L6452_38314</name>
</gene>
<evidence type="ECO:0000313" key="2">
    <source>
        <dbReference type="Proteomes" id="UP001055879"/>
    </source>
</evidence>
<reference evidence="2" key="1">
    <citation type="journal article" date="2022" name="Mol. Ecol. Resour.">
        <title>The genomes of chicory, endive, great burdock and yacon provide insights into Asteraceae palaeo-polyploidization history and plant inulin production.</title>
        <authorList>
            <person name="Fan W."/>
            <person name="Wang S."/>
            <person name="Wang H."/>
            <person name="Wang A."/>
            <person name="Jiang F."/>
            <person name="Liu H."/>
            <person name="Zhao H."/>
            <person name="Xu D."/>
            <person name="Zhang Y."/>
        </authorList>
    </citation>
    <scope>NUCLEOTIDE SEQUENCE [LARGE SCALE GENOMIC DNA]</scope>
    <source>
        <strain evidence="2">cv. Niubang</strain>
    </source>
</reference>
<keyword evidence="2" id="KW-1185">Reference proteome</keyword>
<dbReference type="Proteomes" id="UP001055879">
    <property type="component" value="Linkage Group LG14"/>
</dbReference>
<evidence type="ECO:0000313" key="1">
    <source>
        <dbReference type="EMBL" id="KAI3679008.1"/>
    </source>
</evidence>
<dbReference type="EMBL" id="CM042060">
    <property type="protein sequence ID" value="KAI3679008.1"/>
    <property type="molecule type" value="Genomic_DNA"/>
</dbReference>
<name>A0ACB8Y4L4_ARCLA</name>
<protein>
    <submittedName>
        <fullName evidence="1">Uncharacterized protein</fullName>
    </submittedName>
</protein>
<organism evidence="1 2">
    <name type="scientific">Arctium lappa</name>
    <name type="common">Greater burdock</name>
    <name type="synonym">Lappa major</name>
    <dbReference type="NCBI Taxonomy" id="4217"/>
    <lineage>
        <taxon>Eukaryota</taxon>
        <taxon>Viridiplantae</taxon>
        <taxon>Streptophyta</taxon>
        <taxon>Embryophyta</taxon>
        <taxon>Tracheophyta</taxon>
        <taxon>Spermatophyta</taxon>
        <taxon>Magnoliopsida</taxon>
        <taxon>eudicotyledons</taxon>
        <taxon>Gunneridae</taxon>
        <taxon>Pentapetalae</taxon>
        <taxon>asterids</taxon>
        <taxon>campanulids</taxon>
        <taxon>Asterales</taxon>
        <taxon>Asteraceae</taxon>
        <taxon>Carduoideae</taxon>
        <taxon>Cardueae</taxon>
        <taxon>Arctiinae</taxon>
        <taxon>Arctium</taxon>
    </lineage>
</organism>
<comment type="caution">
    <text evidence="1">The sequence shown here is derived from an EMBL/GenBank/DDBJ whole genome shotgun (WGS) entry which is preliminary data.</text>
</comment>
<proteinExistence type="predicted"/>
<sequence length="465" mass="51934">MPILCKRALFVSMKICMCLTETRLVHLPEERRCKPSDEERRRCSRRLMEEKIFRRAHHLQAVTDFFLRIHYRLLFKEFLKYEKRQDVLGHCQKEFEGEVSAENLGKLVDHCYGGFGVTVGVRASLRLPRLIPWGPPARTLRRLEPATSREEPEGPDDKLWWFLDSSCMTTRGGHQNSVSQSSESQPARHRLASFSAGPLPTSREGYTNGSLTEVPTSPAMCGNISTSNAQHVHNFTNASDQKSLKVRIEVGIGNWSTRRNAKIYSGLGLDVSPSSSFEGYPVGSDRFFHVPQDGPNVSPTSILEIMMVFPVSGSLLLSPLPYDLLHLIEKEKVGGCCGSVHYGSQESVMTVLHVSDSGKVEQNVLEEKKQKSSQRSSVSTESIDGNGVCIGVGILVTRSLTEMMPQLGRFWKLTRILMKTCSVFSRKANSYVSMGSRTLDSGLEDDDNIALQKPSGDKAKQLCNY</sequence>
<reference evidence="1 2" key="2">
    <citation type="journal article" date="2022" name="Mol. Ecol. Resour.">
        <title>The genomes of chicory, endive, great burdock and yacon provide insights into Asteraceae paleo-polyploidization history and plant inulin production.</title>
        <authorList>
            <person name="Fan W."/>
            <person name="Wang S."/>
            <person name="Wang H."/>
            <person name="Wang A."/>
            <person name="Jiang F."/>
            <person name="Liu H."/>
            <person name="Zhao H."/>
            <person name="Xu D."/>
            <person name="Zhang Y."/>
        </authorList>
    </citation>
    <scope>NUCLEOTIDE SEQUENCE [LARGE SCALE GENOMIC DNA]</scope>
    <source>
        <strain evidence="2">cv. Niubang</strain>
    </source>
</reference>